<dbReference type="CDD" id="cd12117">
    <property type="entry name" value="A_NRPS_Srf_like"/>
    <property type="match status" value="2"/>
</dbReference>
<dbReference type="Gene3D" id="3.30.300.30">
    <property type="match status" value="3"/>
</dbReference>
<dbReference type="Pfam" id="PF00975">
    <property type="entry name" value="Thioesterase"/>
    <property type="match status" value="1"/>
</dbReference>
<dbReference type="InterPro" id="IPR023213">
    <property type="entry name" value="CAT-like_dom_sf"/>
</dbReference>
<evidence type="ECO:0000256" key="3">
    <source>
        <dbReference type="ARBA" id="ARBA00022553"/>
    </source>
</evidence>
<evidence type="ECO:0000313" key="8">
    <source>
        <dbReference type="Proteomes" id="UP000722989"/>
    </source>
</evidence>
<feature type="domain" description="Carrier" evidence="6">
    <location>
        <begin position="2911"/>
        <end position="2986"/>
    </location>
</feature>
<accession>A0ABX0XZ73</accession>
<dbReference type="Gene3D" id="3.30.559.10">
    <property type="entry name" value="Chloramphenicol acetyltransferase-like domain"/>
    <property type="match status" value="3"/>
</dbReference>
<dbReference type="RefSeq" id="WP_167925559.1">
    <property type="nucleotide sequence ID" value="NZ_JAATVY010000007.1"/>
</dbReference>
<dbReference type="SUPFAM" id="SSF47336">
    <property type="entry name" value="ACP-like"/>
    <property type="match status" value="2"/>
</dbReference>
<proteinExistence type="predicted"/>
<evidence type="ECO:0000256" key="1">
    <source>
        <dbReference type="ARBA" id="ARBA00001957"/>
    </source>
</evidence>
<dbReference type="Pfam" id="PF00550">
    <property type="entry name" value="PP-binding"/>
    <property type="match status" value="2"/>
</dbReference>
<dbReference type="InterPro" id="IPR020806">
    <property type="entry name" value="PKS_PP-bd"/>
</dbReference>
<dbReference type="NCBIfam" id="TIGR01720">
    <property type="entry name" value="NRPS-para261"/>
    <property type="match status" value="1"/>
</dbReference>
<keyword evidence="2" id="KW-0596">Phosphopantetheine</keyword>
<evidence type="ECO:0000256" key="5">
    <source>
        <dbReference type="ARBA" id="ARBA00023194"/>
    </source>
</evidence>
<dbReference type="PROSITE" id="PS00455">
    <property type="entry name" value="AMP_BINDING"/>
    <property type="match status" value="2"/>
</dbReference>
<dbReference type="PROSITE" id="PS50075">
    <property type="entry name" value="CARRIER"/>
    <property type="match status" value="2"/>
</dbReference>
<keyword evidence="5" id="KW-0045">Antibiotic biosynthesis</keyword>
<feature type="domain" description="Carrier" evidence="6">
    <location>
        <begin position="1372"/>
        <end position="1446"/>
    </location>
</feature>
<comment type="caution">
    <text evidence="7">The sequence shown here is derived from an EMBL/GenBank/DDBJ whole genome shotgun (WGS) entry which is preliminary data.</text>
</comment>
<dbReference type="InterPro" id="IPR020845">
    <property type="entry name" value="AMP-binding_CS"/>
</dbReference>
<dbReference type="InterPro" id="IPR029063">
    <property type="entry name" value="SAM-dependent_MTases_sf"/>
</dbReference>
<dbReference type="SMART" id="SM00824">
    <property type="entry name" value="PKS_TE"/>
    <property type="match status" value="1"/>
</dbReference>
<dbReference type="InterPro" id="IPR045851">
    <property type="entry name" value="AMP-bd_C_sf"/>
</dbReference>
<dbReference type="SUPFAM" id="SSF56801">
    <property type="entry name" value="Acetyl-CoA synthetase-like"/>
    <property type="match status" value="2"/>
</dbReference>
<dbReference type="SMART" id="SM00823">
    <property type="entry name" value="PKS_PP"/>
    <property type="match status" value="2"/>
</dbReference>
<dbReference type="CDD" id="cd02440">
    <property type="entry name" value="AdoMet_MTases"/>
    <property type="match status" value="1"/>
</dbReference>
<dbReference type="Pfam" id="PF13193">
    <property type="entry name" value="AMP-binding_C"/>
    <property type="match status" value="1"/>
</dbReference>
<name>A0ABX0XZ73_9ACTN</name>
<dbReference type="InterPro" id="IPR009081">
    <property type="entry name" value="PP-bd_ACP"/>
</dbReference>
<dbReference type="Gene3D" id="2.30.38.10">
    <property type="entry name" value="Luciferase, Domain 3"/>
    <property type="match status" value="2"/>
</dbReference>
<evidence type="ECO:0000256" key="4">
    <source>
        <dbReference type="ARBA" id="ARBA00022737"/>
    </source>
</evidence>
<dbReference type="PANTHER" id="PTHR45527:SF1">
    <property type="entry name" value="FATTY ACID SYNTHASE"/>
    <property type="match status" value="1"/>
</dbReference>
<dbReference type="InterPro" id="IPR029058">
    <property type="entry name" value="AB_hydrolase_fold"/>
</dbReference>
<dbReference type="Proteomes" id="UP000722989">
    <property type="component" value="Unassembled WGS sequence"/>
</dbReference>
<reference evidence="7 8" key="1">
    <citation type="submission" date="2020-03" db="EMBL/GenBank/DDBJ databases">
        <title>WGS of the type strain of Planosporangium spp.</title>
        <authorList>
            <person name="Thawai C."/>
        </authorList>
    </citation>
    <scope>NUCLEOTIDE SEQUENCE [LARGE SCALE GENOMIC DNA]</scope>
    <source>
        <strain evidence="7 8">TBRC 5610</strain>
    </source>
</reference>
<dbReference type="Gene3D" id="3.40.50.980">
    <property type="match status" value="4"/>
</dbReference>
<dbReference type="PROSITE" id="PS00012">
    <property type="entry name" value="PHOSPHOPANTETHEINE"/>
    <property type="match status" value="1"/>
</dbReference>
<dbReference type="InterPro" id="IPR020802">
    <property type="entry name" value="TesA-like"/>
</dbReference>
<keyword evidence="8" id="KW-1185">Reference proteome</keyword>
<dbReference type="InterPro" id="IPR025110">
    <property type="entry name" value="AMP-bd_C"/>
</dbReference>
<dbReference type="SUPFAM" id="SSF53474">
    <property type="entry name" value="alpha/beta-Hydrolases"/>
    <property type="match status" value="1"/>
</dbReference>
<dbReference type="EMBL" id="JAATVY010000007">
    <property type="protein sequence ID" value="NJC70660.1"/>
    <property type="molecule type" value="Genomic_DNA"/>
</dbReference>
<dbReference type="Gene3D" id="3.40.50.150">
    <property type="entry name" value="Vaccinia Virus protein VP39"/>
    <property type="match status" value="1"/>
</dbReference>
<dbReference type="Gene3D" id="1.10.1200.10">
    <property type="entry name" value="ACP-like"/>
    <property type="match status" value="1"/>
</dbReference>
<organism evidence="7 8">
    <name type="scientific">Planosporangium thailandense</name>
    <dbReference type="NCBI Taxonomy" id="765197"/>
    <lineage>
        <taxon>Bacteria</taxon>
        <taxon>Bacillati</taxon>
        <taxon>Actinomycetota</taxon>
        <taxon>Actinomycetes</taxon>
        <taxon>Micromonosporales</taxon>
        <taxon>Micromonosporaceae</taxon>
        <taxon>Planosporangium</taxon>
    </lineage>
</organism>
<protein>
    <submittedName>
        <fullName evidence="7">Amino acid adenylation domain-containing protein</fullName>
    </submittedName>
</protein>
<dbReference type="InterPro" id="IPR010071">
    <property type="entry name" value="AA_adenyl_dom"/>
</dbReference>
<keyword evidence="3" id="KW-0597">Phosphoprotein</keyword>
<dbReference type="SUPFAM" id="SSF52777">
    <property type="entry name" value="CoA-dependent acyltransferases"/>
    <property type="match status" value="6"/>
</dbReference>
<dbReference type="Pfam" id="PF08242">
    <property type="entry name" value="Methyltransf_12"/>
    <property type="match status" value="1"/>
</dbReference>
<sequence>MTRPHLQDVLPLTPVQQGLHFHALYDQRGTDVYTVQLGFDLEGPLDVAALRAAAQAVVSRHDALRTAFKTRKSGDPIQAVLSDVTVSFTEVDLTEVEEGRRDAELSRLMDDDRVRRFALDRPPLLRFTLVRLGPHRHRLVMTNHHIVLDGWSTAVVVSELFTLYASRGGDARLPAATPYRDYLTWLGKQDVPAAEAAWRHALAGVEGPTLVADADPGRTSVTPHQTVLVAGPEVTGALEAYARRHGVTVNTVVQGVWGVVVADLIGSRDVLFGATVSGRPPEIPGMEKMVGLFVNTVPVRVRFAPDETMTSLLTRLQGEQVALLPHQHLGLNRIQALIDQRELFDTNMVLENYPVDENSLRGTIGDDLTIRGLVARDSAHYVLTLFAAIVDGQLHLRLDYRADLVEKPAAEAVVQRVNRMLEAVSRDSEVRIQQLAGLSDAERERVLVSWNGTENPLPDATLVDLFEAQVRRAPTAVAVSAGDTTLTYAQLNAAANALAHRLLGMGLRPEEPVAILQERSAHLIVSILAVLKAGGAYVPLDERYPADRLAHIVADTGASVVLTDGTADPGAFGPAVRVVSVVEPVGPEVGVTDPGLPGHPGRLAYIMYTSGSTGVPKGVAVTHRDVVGLARDRSFATGAHRRVLFHSPAAFDASTYELWVPLLSGGHVVVARPGELDIAALAKVIGERQVSALWLTAGLFRVLADESPECLAGVREVWTGGDVVPAEAVRRVRAACPGIMVVDGYGPTETTTFATRHPIRAADGVPNSVPIGRPLDNMQVYVLDGALQPVPVGVAGELYIAGVGLARGYFGRPALTAERFVANPFDADGGRMYRTGDQVRWNAAGELEYLGRLDDQVKVRGFRIELGEIEAAAARCAGVGQVAVVARADGPGDKRLVAYVVPGADEAAGRDDDGAAQSVGDWRQLYDSMYREHTGTGGFGTNFGGWNSSYTGAPIPLPEMLAWREYTAGQVLALRPRRVLEIGVGSGLILAAVAPRCAAYWGTDFSPVAVENLARQVAREPDIADRVELRAQPAHDFSGLPEDFFDTVVLNSVVQYFPGADYVVDVLRRAVGLLRPGGAVYLGDIRNLRLHRALQTGIQLMRPRADVAALRAGVEHGLLVENELLLDPEFFPALRTVVDGIDGVEIHLKQGDFDNELSRYRYEVVLRKAPTAARPFAPARTVRWGGEVATVGALRELLSQERPAQLRVVGVPNARVAAEVAAARALVDAADVESVRTVLTAPPGPAVEPAALHRLAAEAGYWVATTWSGGGAEDTFDAVLVSAAEAAAAPPTDFYLAAPGARPEAYANTPVSARSRAELEAAVLAELRGRLPEYMVPSSVMVIDALPLTPNGKVDRRALPAPHVAAATTGRAPRTPQESTLSELFAEVLRLPQVGVDDSFFDLGGDSISSIQLVSRARKAGLLFSPRDVFTHKTVAALAAAVNCLADQAAEPPEAAIGVVPLTPIGHWLRELGGPIDGFSQSVLLRTPAELSLPRLTELVQALVDHHDALRGRLVDDGGWSLDIPPKGSVRVDGLIERVDVAHLGAEPLDDVVAAHAERARDRLAPRSGVMLRAVWFDAGPARPGRLLLVVHHLVVDGVSWRILMSDLADGWRCVQSGSPIQLTPVGTSLRRWSQHLVEAARTPERVAELAAWRAVGRAGGRLELNRARDDRDVVGTFRAVTRRLPVEVTIPLLTQVPAVFHAGVNDVLLTALGIAVADWRRRRGGADERALLLQLESHGREHDADGIDLSRTVGWFTGMHPARLDLGELDLDDALAGGPEAAAALKRIKEQLRALPPDHGLGFGLLRYLNPDTAAELAADPAPEIAFNYLGRLDTAASTASGDWLPAPESGLLGGGADPDMPAPHALQINAATEDSEAGPALSVTWSWPGALLDEDAVVELADTWLRALDALTVCAARPGAGGFTPSDLPLVRLGQAEIEQLEAAQPGLVDVWPLAPLQDGLLFHAQYDDQAPDVYNVQTYFDLDGPLDVRGLRAAARALLRRHDNLRTAFHRRLRGDAVQVVLSDVDVPWAEVDLTAHEPGRRAEELERVLAADRAERFDVTRPPLLRFTLIKRGPQQHTVLMTNHHILLDGWSMPLLFAELFELYNRRRDEAVPPPTPYREYLSWVARRDLAGAETVWRESLAGVDDATLVAPVDPARRAAVPAHAVATLSPELTAALTASARQSDLTLNTFFQGAWGLVLAYLTGRDDVLFGGTVSGRPAEIPGVESMVGLLINTLPVRVRVRPGQTLRDFFVGLQEWLAGVMDHQHVSLSRLQEIVGTAPLFDTITVFENYPVDSAQFRHPAPGLTMTAVNGHDATHYPLTLAAIPGDSLHLRLGYRPDLFTSADAERLLASMVRVLEAVASDLDQTVGRLPVVDAAERHRIIHEWNETGRRLPQAAFTIPELFTAQARLTPEATAVRASEATLTYRELDRRADGLADRLRRLGVRAETPVAVLQERSAGLVVSLLGILKAGGAYVPLDPRYPDDRLRDIVADTGAPVVLVDSANRQAAVRALPGRRVLTVEEPADPREAVAAGGHPVTRGHPGHLAYVMYTSGSTGTPKGVGVSHRDVTSLVFDRSFDTAAHGRVMLHSPVAFDASTYEIWVPLLRGGELVIAPPGALDLAVLGAFIAEHAVTAAWLTSGLFQLLVAEAPESLAGVAEVWAGGDVVPPNAVRRLLRQCPQTTVVNGYGPTETTVFALRHRVSSADTVTDPVPIGRPLDNMRVYLLDHALRPVPDGVAGELYIGGAGVARGYVGEPGLTAQRFVADPFGPAGGRMYRTGDLARRTGRGEVEFLGRTDDQVKIRGFRIEPGEVEAAIAGHPAVAQALVMVRDDGVTGKCLVAYVVPAPGAGSPDLADLRREVAGTVPSYAVPAAFVVLDQLPLTPVGKVDRRALPVPDRAAVSGHAAPETSEQEVLCGLFAAALGVPSVGIHDSFFELGGNSLTAAGLMHQVRSAMGTDLTVRHLYEAPTVAGVAARLGADRPAEGALAVLFPLRGEGDRAPIFCVHPGAGLSWMYSGLLPQLTGHPVYGLQARGLTDPDALPDTVREMAADYVEEIRKVRPAGPYHLLGWSFGGLVAHAMATRLEQAGERVELLAMVDAYPKPYGDDHEVSTDEQDVYAIMLDSVGVDRADLGPDPLDAARVAAVLRGGHSSLSGLAERDVAGIGRVLVNNMRLANTATFDRLRGDMLFIAAPHEDEPHLTVDSWRPYVAGRIHRRDVSCTHADMMQPGPARVIGRLIADWLDARDAGRNAESGR</sequence>
<dbReference type="Pfam" id="PF00501">
    <property type="entry name" value="AMP-binding"/>
    <property type="match status" value="2"/>
</dbReference>
<dbReference type="InterPro" id="IPR036736">
    <property type="entry name" value="ACP-like_sf"/>
</dbReference>
<dbReference type="InterPro" id="IPR000873">
    <property type="entry name" value="AMP-dep_synth/lig_dom"/>
</dbReference>
<dbReference type="Gene3D" id="3.30.559.30">
    <property type="entry name" value="Nonribosomal peptide synthetase, condensation domain"/>
    <property type="match status" value="3"/>
</dbReference>
<dbReference type="InterPro" id="IPR006162">
    <property type="entry name" value="Ppantetheine_attach_site"/>
</dbReference>
<dbReference type="Pfam" id="PF00668">
    <property type="entry name" value="Condensation"/>
    <property type="match status" value="3"/>
</dbReference>
<keyword evidence="4" id="KW-0677">Repeat</keyword>
<dbReference type="NCBIfam" id="TIGR01733">
    <property type="entry name" value="AA-adenyl-dom"/>
    <property type="match status" value="2"/>
</dbReference>
<gene>
    <name evidence="7" type="ORF">HC031_13190</name>
</gene>
<dbReference type="InterPro" id="IPR010060">
    <property type="entry name" value="NRPS_synth"/>
</dbReference>
<dbReference type="InterPro" id="IPR001242">
    <property type="entry name" value="Condensation_dom"/>
</dbReference>
<evidence type="ECO:0000256" key="2">
    <source>
        <dbReference type="ARBA" id="ARBA00022450"/>
    </source>
</evidence>
<evidence type="ECO:0000313" key="7">
    <source>
        <dbReference type="EMBL" id="NJC70660.1"/>
    </source>
</evidence>
<dbReference type="SUPFAM" id="SSF53335">
    <property type="entry name" value="S-adenosyl-L-methionine-dependent methyltransferases"/>
    <property type="match status" value="1"/>
</dbReference>
<evidence type="ECO:0000259" key="6">
    <source>
        <dbReference type="PROSITE" id="PS50075"/>
    </source>
</evidence>
<dbReference type="PANTHER" id="PTHR45527">
    <property type="entry name" value="NONRIBOSOMAL PEPTIDE SYNTHETASE"/>
    <property type="match status" value="1"/>
</dbReference>
<dbReference type="Gene3D" id="3.40.50.1820">
    <property type="entry name" value="alpha/beta hydrolase"/>
    <property type="match status" value="1"/>
</dbReference>
<dbReference type="CDD" id="cd19543">
    <property type="entry name" value="DCL_NRPS"/>
    <property type="match status" value="2"/>
</dbReference>
<dbReference type="InterPro" id="IPR001031">
    <property type="entry name" value="Thioesterase"/>
</dbReference>
<dbReference type="InterPro" id="IPR013217">
    <property type="entry name" value="Methyltransf_12"/>
</dbReference>
<comment type="cofactor">
    <cofactor evidence="1">
        <name>pantetheine 4'-phosphate</name>
        <dbReference type="ChEBI" id="CHEBI:47942"/>
    </cofactor>
</comment>